<dbReference type="EMBL" id="MU117967">
    <property type="protein sequence ID" value="KAF9652738.1"/>
    <property type="molecule type" value="Genomic_DNA"/>
</dbReference>
<accession>A0ACB6ZTE1</accession>
<protein>
    <submittedName>
        <fullName evidence="1">Uncharacterized protein</fullName>
    </submittedName>
</protein>
<proteinExistence type="predicted"/>
<sequence length="61" mass="6992">MRFFSTVVMLSALLVSSLAVPVSTPPLLTLTLYAHPRSPQVEQRDLAEREELPIKRVWKSW</sequence>
<gene>
    <name evidence="1" type="ORF">BDM02DRAFT_3108834</name>
</gene>
<evidence type="ECO:0000313" key="1">
    <source>
        <dbReference type="EMBL" id="KAF9652738.1"/>
    </source>
</evidence>
<dbReference type="Proteomes" id="UP000886501">
    <property type="component" value="Unassembled WGS sequence"/>
</dbReference>
<comment type="caution">
    <text evidence="1">The sequence shown here is derived from an EMBL/GenBank/DDBJ whole genome shotgun (WGS) entry which is preliminary data.</text>
</comment>
<evidence type="ECO:0000313" key="2">
    <source>
        <dbReference type="Proteomes" id="UP000886501"/>
    </source>
</evidence>
<reference evidence="1" key="2">
    <citation type="journal article" date="2020" name="Nat. Commun.">
        <title>Large-scale genome sequencing of mycorrhizal fungi provides insights into the early evolution of symbiotic traits.</title>
        <authorList>
            <person name="Miyauchi S."/>
            <person name="Kiss E."/>
            <person name="Kuo A."/>
            <person name="Drula E."/>
            <person name="Kohler A."/>
            <person name="Sanchez-Garcia M."/>
            <person name="Morin E."/>
            <person name="Andreopoulos B."/>
            <person name="Barry K.W."/>
            <person name="Bonito G."/>
            <person name="Buee M."/>
            <person name="Carver A."/>
            <person name="Chen C."/>
            <person name="Cichocki N."/>
            <person name="Clum A."/>
            <person name="Culley D."/>
            <person name="Crous P.W."/>
            <person name="Fauchery L."/>
            <person name="Girlanda M."/>
            <person name="Hayes R.D."/>
            <person name="Keri Z."/>
            <person name="LaButti K."/>
            <person name="Lipzen A."/>
            <person name="Lombard V."/>
            <person name="Magnuson J."/>
            <person name="Maillard F."/>
            <person name="Murat C."/>
            <person name="Nolan M."/>
            <person name="Ohm R.A."/>
            <person name="Pangilinan J."/>
            <person name="Pereira M.F."/>
            <person name="Perotto S."/>
            <person name="Peter M."/>
            <person name="Pfister S."/>
            <person name="Riley R."/>
            <person name="Sitrit Y."/>
            <person name="Stielow J.B."/>
            <person name="Szollosi G."/>
            <person name="Zifcakova L."/>
            <person name="Stursova M."/>
            <person name="Spatafora J.W."/>
            <person name="Tedersoo L."/>
            <person name="Vaario L.M."/>
            <person name="Yamada A."/>
            <person name="Yan M."/>
            <person name="Wang P."/>
            <person name="Xu J."/>
            <person name="Bruns T."/>
            <person name="Baldrian P."/>
            <person name="Vilgalys R."/>
            <person name="Dunand C."/>
            <person name="Henrissat B."/>
            <person name="Grigoriev I.V."/>
            <person name="Hibbett D."/>
            <person name="Nagy L.G."/>
            <person name="Martin F.M."/>
        </authorList>
    </citation>
    <scope>NUCLEOTIDE SEQUENCE</scope>
    <source>
        <strain evidence="1">P2</strain>
    </source>
</reference>
<name>A0ACB6ZTE1_THEGA</name>
<reference evidence="1" key="1">
    <citation type="submission" date="2019-10" db="EMBL/GenBank/DDBJ databases">
        <authorList>
            <consortium name="DOE Joint Genome Institute"/>
            <person name="Kuo A."/>
            <person name="Miyauchi S."/>
            <person name="Kiss E."/>
            <person name="Drula E."/>
            <person name="Kohler A."/>
            <person name="Sanchez-Garcia M."/>
            <person name="Andreopoulos B."/>
            <person name="Barry K.W."/>
            <person name="Bonito G."/>
            <person name="Buee M."/>
            <person name="Carver A."/>
            <person name="Chen C."/>
            <person name="Cichocki N."/>
            <person name="Clum A."/>
            <person name="Culley D."/>
            <person name="Crous P.W."/>
            <person name="Fauchery L."/>
            <person name="Girlanda M."/>
            <person name="Hayes R."/>
            <person name="Keri Z."/>
            <person name="Labutti K."/>
            <person name="Lipzen A."/>
            <person name="Lombard V."/>
            <person name="Magnuson J."/>
            <person name="Maillard F."/>
            <person name="Morin E."/>
            <person name="Murat C."/>
            <person name="Nolan M."/>
            <person name="Ohm R."/>
            <person name="Pangilinan J."/>
            <person name="Pereira M."/>
            <person name="Perotto S."/>
            <person name="Peter M."/>
            <person name="Riley R."/>
            <person name="Sitrit Y."/>
            <person name="Stielow B."/>
            <person name="Szollosi G."/>
            <person name="Zifcakova L."/>
            <person name="Stursova M."/>
            <person name="Spatafora J.W."/>
            <person name="Tedersoo L."/>
            <person name="Vaario L.-M."/>
            <person name="Yamada A."/>
            <person name="Yan M."/>
            <person name="Wang P."/>
            <person name="Xu J."/>
            <person name="Bruns T."/>
            <person name="Baldrian P."/>
            <person name="Vilgalys R."/>
            <person name="Henrissat B."/>
            <person name="Grigoriev I.V."/>
            <person name="Hibbett D."/>
            <person name="Nagy L.G."/>
            <person name="Martin F.M."/>
        </authorList>
    </citation>
    <scope>NUCLEOTIDE SEQUENCE</scope>
    <source>
        <strain evidence="1">P2</strain>
    </source>
</reference>
<organism evidence="1 2">
    <name type="scientific">Thelephora ganbajun</name>
    <name type="common">Ganba fungus</name>
    <dbReference type="NCBI Taxonomy" id="370292"/>
    <lineage>
        <taxon>Eukaryota</taxon>
        <taxon>Fungi</taxon>
        <taxon>Dikarya</taxon>
        <taxon>Basidiomycota</taxon>
        <taxon>Agaricomycotina</taxon>
        <taxon>Agaricomycetes</taxon>
        <taxon>Thelephorales</taxon>
        <taxon>Thelephoraceae</taxon>
        <taxon>Thelephora</taxon>
    </lineage>
</organism>
<keyword evidence="2" id="KW-1185">Reference proteome</keyword>